<dbReference type="Proteomes" id="UP000000329">
    <property type="component" value="Chromosome"/>
</dbReference>
<accession>D8IT92</accession>
<gene>
    <name evidence="2" type="ordered locus">Hsero_2152</name>
</gene>
<dbReference type="KEGG" id="hse:Hsero_2152"/>
<dbReference type="GeneID" id="29390547"/>
<proteinExistence type="predicted"/>
<evidence type="ECO:0000313" key="2">
    <source>
        <dbReference type="EMBL" id="ADJ63651.1"/>
    </source>
</evidence>
<reference evidence="2 3" key="1">
    <citation type="submission" date="2010-04" db="EMBL/GenBank/DDBJ databases">
        <title>The genome of Herbaspirillum seropedicae SmR1, an endophytic, nitrogen-fixing, plant-growth promoting beta-Proteobacteria.</title>
        <authorList>
            <person name="Pedrosa F.O."/>
            <person name="Monteiro R.A."/>
            <person name="Wassem R."/>
            <person name="Cruz L.M."/>
            <person name="Ayub R.A."/>
            <person name="Colauto N.B."/>
            <person name="Fernandez M.A."/>
            <person name="Fungaro M.H.P."/>
            <person name="Grisard E.C."/>
            <person name="Hungria M."/>
            <person name="Madeira H.M.F."/>
            <person name="Nodari R.O."/>
            <person name="Osaku C.A."/>
            <person name="Petzl-Erler M.L."/>
            <person name="Terenzi H."/>
            <person name="Vieira L.G.E."/>
            <person name="Almeida M.I.M."/>
            <person name="Alves L.R."/>
            <person name="Arantes O.M.N."/>
            <person name="Balsanelli E."/>
            <person name="Barcellos F.G."/>
            <person name="Baura V.A."/>
            <person name="Binde D.R."/>
            <person name="Campo R.J."/>
            <person name="Chubatsu L.S."/>
            <person name="Chueire L.M.O."/>
            <person name="Ciferri R.R."/>
            <person name="Correa L.C."/>
            <person name="da Conceicao Silva J.L."/>
            <person name="Dabul A.N.G."/>
            <person name="Dambros B.P."/>
            <person name="Faoro H."/>
            <person name="Favetti A."/>
            <person name="Friedermann G."/>
            <person name="Furlaneto M.C."/>
            <person name="Gasques L.S."/>
            <person name="Gimenes C.C.T."/>
            <person name="Gioppo N.M.R."/>
            <person name="Glienke-Blanco C."/>
            <person name="Godoy L.P."/>
            <person name="Guerra M.P."/>
            <person name="Karp S."/>
            <person name="Kava-Cordeiro V."/>
            <person name="Margarido V.P."/>
            <person name="Mathioni S.M."/>
            <person name="Menck-Soares M.A."/>
            <person name="Murace N.K."/>
            <person name="Nicolas M.F."/>
            <person name="Oliveira C.E.C."/>
            <person name="Pagnan N.A.B."/>
            <person name="Pamphile J.A."/>
            <person name="Patussi E.V."/>
            <person name="Pereira L.F.P."/>
            <person name="Pereira-Ferrari L."/>
            <person name="Pinto F.G.S."/>
            <person name="Precoma C."/>
            <person name="Prioli A.J."/>
            <person name="Prioli S.M.A.P."/>
            <person name="Raittz R.T."/>
            <person name="Ramos H.J.O."/>
            <person name="Ribeiro E.M.S.F."/>
            <person name="Rigo L.U."/>
            <person name="Rocha C.L.M.S.C."/>
            <person name="Rocha S.N."/>
            <person name="Santos K."/>
            <person name="Satori D."/>
            <person name="Silva A.G."/>
            <person name="Simao R.C.G."/>
            <person name="Soares M.A.M."/>
            <person name="Souza E.M."/>
            <person name="Steffens M.B.R."/>
            <person name="Steindel M."/>
            <person name="Tadra-Sfeir M.Z."/>
            <person name="Takahashi E.K."/>
            <person name="Torres R.A."/>
            <person name="Valle J.S."/>
            <person name="Vernal J.I."/>
            <person name="Vilas-Boas L.A."/>
            <person name="Watanabe M.A.E."/>
            <person name="Weiss V.A."/>
            <person name="Yates M.A."/>
            <person name="Souza E.M."/>
        </authorList>
    </citation>
    <scope>NUCLEOTIDE SEQUENCE [LARGE SCALE GENOMIC DNA]</scope>
    <source>
        <strain evidence="2 3">SmR1</strain>
    </source>
</reference>
<dbReference type="STRING" id="757424.Hsero_2152"/>
<dbReference type="RefSeq" id="WP_013234132.1">
    <property type="nucleotide sequence ID" value="NC_014323.1"/>
</dbReference>
<protein>
    <submittedName>
        <fullName evidence="2">Secreted protein</fullName>
    </submittedName>
</protein>
<dbReference type="eggNOG" id="ENOG5033E1J">
    <property type="taxonomic scope" value="Bacteria"/>
</dbReference>
<feature type="signal peptide" evidence="1">
    <location>
        <begin position="1"/>
        <end position="23"/>
    </location>
</feature>
<dbReference type="InterPro" id="IPR009420">
    <property type="entry name" value="FlhE"/>
</dbReference>
<dbReference type="EMBL" id="CP002039">
    <property type="protein sequence ID" value="ADJ63651.1"/>
    <property type="molecule type" value="Genomic_DNA"/>
</dbReference>
<evidence type="ECO:0000313" key="3">
    <source>
        <dbReference type="Proteomes" id="UP000000329"/>
    </source>
</evidence>
<keyword evidence="1" id="KW-0732">Signal</keyword>
<dbReference type="HOGENOM" id="CLU_1452589_0_0_4"/>
<evidence type="ECO:0000256" key="1">
    <source>
        <dbReference type="SAM" id="SignalP"/>
    </source>
</evidence>
<sequence length="186" mass="19671">MPDRAILLLLLGAATLLPALATAQSYADRNLSLPQGGNEGRRPIVILSPIVPAAPAAVPAATPTNGPVGSYASEAAGPDIRARNADYVTQFRVVGTVPPGSTISKVSWRYTVSHKPPGFEALLCWQDAGSCWHVTDANTGSTDFFNGRDASKPFQLYYRVRARAAVGEAPIKGEINQVIVTYNIPG</sequence>
<organism evidence="2 3">
    <name type="scientific">Herbaspirillum seropedicae (strain SmR1)</name>
    <dbReference type="NCBI Taxonomy" id="757424"/>
    <lineage>
        <taxon>Bacteria</taxon>
        <taxon>Pseudomonadati</taxon>
        <taxon>Pseudomonadota</taxon>
        <taxon>Betaproteobacteria</taxon>
        <taxon>Burkholderiales</taxon>
        <taxon>Oxalobacteraceae</taxon>
        <taxon>Herbaspirillum</taxon>
    </lineage>
</organism>
<dbReference type="Pfam" id="PF06366">
    <property type="entry name" value="FlhE"/>
    <property type="match status" value="1"/>
</dbReference>
<feature type="chain" id="PRO_5003115403" evidence="1">
    <location>
        <begin position="24"/>
        <end position="186"/>
    </location>
</feature>
<keyword evidence="3" id="KW-1185">Reference proteome</keyword>
<dbReference type="AlphaFoldDB" id="D8IT92"/>
<name>D8IT92_HERSS</name>